<protein>
    <submittedName>
        <fullName evidence="1">Uncharacterized protein</fullName>
    </submittedName>
</protein>
<dbReference type="EMBL" id="CM055103">
    <property type="protein sequence ID" value="KAJ7534965.1"/>
    <property type="molecule type" value="Genomic_DNA"/>
</dbReference>
<reference evidence="2" key="1">
    <citation type="journal article" date="2024" name="Proc. Natl. Acad. Sci. U.S.A.">
        <title>Extraordinary preservation of gene collinearity over three hundred million years revealed in homosporous lycophytes.</title>
        <authorList>
            <person name="Li C."/>
            <person name="Wickell D."/>
            <person name="Kuo L.Y."/>
            <person name="Chen X."/>
            <person name="Nie B."/>
            <person name="Liao X."/>
            <person name="Peng D."/>
            <person name="Ji J."/>
            <person name="Jenkins J."/>
            <person name="Williams M."/>
            <person name="Shu S."/>
            <person name="Plott C."/>
            <person name="Barry K."/>
            <person name="Rajasekar S."/>
            <person name="Grimwood J."/>
            <person name="Han X."/>
            <person name="Sun S."/>
            <person name="Hou Z."/>
            <person name="He W."/>
            <person name="Dai G."/>
            <person name="Sun C."/>
            <person name="Schmutz J."/>
            <person name="Leebens-Mack J.H."/>
            <person name="Li F.W."/>
            <person name="Wang L."/>
        </authorList>
    </citation>
    <scope>NUCLEOTIDE SEQUENCE [LARGE SCALE GENOMIC DNA]</scope>
    <source>
        <strain evidence="2">cv. PW_Plant_1</strain>
    </source>
</reference>
<gene>
    <name evidence="1" type="ORF">O6H91_12G012800</name>
</gene>
<dbReference type="Proteomes" id="UP001162992">
    <property type="component" value="Chromosome 12"/>
</dbReference>
<name>A0ACC2BZ27_DIPCM</name>
<evidence type="ECO:0000313" key="2">
    <source>
        <dbReference type="Proteomes" id="UP001162992"/>
    </source>
</evidence>
<organism evidence="1 2">
    <name type="scientific">Diphasiastrum complanatum</name>
    <name type="common">Issler's clubmoss</name>
    <name type="synonym">Lycopodium complanatum</name>
    <dbReference type="NCBI Taxonomy" id="34168"/>
    <lineage>
        <taxon>Eukaryota</taxon>
        <taxon>Viridiplantae</taxon>
        <taxon>Streptophyta</taxon>
        <taxon>Embryophyta</taxon>
        <taxon>Tracheophyta</taxon>
        <taxon>Lycopodiopsida</taxon>
        <taxon>Lycopodiales</taxon>
        <taxon>Lycopodiaceae</taxon>
        <taxon>Lycopodioideae</taxon>
        <taxon>Diphasiastrum</taxon>
    </lineage>
</organism>
<proteinExistence type="predicted"/>
<evidence type="ECO:0000313" key="1">
    <source>
        <dbReference type="EMBL" id="KAJ7534965.1"/>
    </source>
</evidence>
<keyword evidence="2" id="KW-1185">Reference proteome</keyword>
<comment type="caution">
    <text evidence="1">The sequence shown here is derived from an EMBL/GenBank/DDBJ whole genome shotgun (WGS) entry which is preliminary data.</text>
</comment>
<sequence>MEFSIYVFQALLDFRASSFLLSYPSKRFEGVLLTITVIKVLTYVAFCTCDPKEVRVLLKALAEAGTCASERQVAYKVPLTPYMLEDAIDAIKAAVLRCYPTGLPSDHPLYKELEGVPSNLGLVVDSVQLWWAGKQLQRSRRLCDYTGKNDKTKILVKLL</sequence>
<accession>A0ACC2BZ27</accession>